<dbReference type="AlphaFoldDB" id="A0A0D2GW47"/>
<dbReference type="PANTHER" id="PTHR37171:SF1">
    <property type="entry name" value="SERINE_THREONINE-PROTEIN KINASE YRZF-RELATED"/>
    <property type="match status" value="1"/>
</dbReference>
<dbReference type="Gene3D" id="1.10.510.10">
    <property type="entry name" value="Transferase(Phosphotransferase) domain 1"/>
    <property type="match status" value="1"/>
</dbReference>
<feature type="region of interest" description="Disordered" evidence="1">
    <location>
        <begin position="213"/>
        <end position="252"/>
    </location>
</feature>
<feature type="region of interest" description="Disordered" evidence="1">
    <location>
        <begin position="756"/>
        <end position="789"/>
    </location>
</feature>
<feature type="region of interest" description="Disordered" evidence="1">
    <location>
        <begin position="15"/>
        <end position="68"/>
    </location>
</feature>
<feature type="region of interest" description="Disordered" evidence="1">
    <location>
        <begin position="425"/>
        <end position="452"/>
    </location>
</feature>
<dbReference type="EMBL" id="KN846969">
    <property type="protein sequence ID" value="KIW85223.1"/>
    <property type="molecule type" value="Genomic_DNA"/>
</dbReference>
<dbReference type="InterPro" id="IPR052396">
    <property type="entry name" value="Meiotic_Drive_Suppr_Kinase"/>
</dbReference>
<dbReference type="RefSeq" id="XP_013289031.1">
    <property type="nucleotide sequence ID" value="XM_013433577.1"/>
</dbReference>
<feature type="compositionally biased region" description="Low complexity" evidence="1">
    <location>
        <begin position="242"/>
        <end position="252"/>
    </location>
</feature>
<feature type="region of interest" description="Disordered" evidence="1">
    <location>
        <begin position="469"/>
        <end position="539"/>
    </location>
</feature>
<sequence>MSTELDRLRQLLQEERRLREEETQRRVAAESQAKSEQTRREEEQRRREEEQTRREEEQQHFQHRTGKTNLPEFLDACHVYLYQDLKIQDKSESTQGTPANADRKLRPDRIVRWHDFAECQTRVWDVLMQSDTIEDKHYTSRHSLQEHGEQLHRRRLSSELDVHYFVRFAINEQVSSIVEQLSQDPHLRQSLNLRGNVIFENHGNMLSVDDLDLENLDVTQPPPRRRSPRLRKQADQTPLDPPSSSASRTRSSIPRADQFGVHHIVNEANVVTQKIPILVMEYKAAHKLTLGHIYTGLGEMDLDDIVQERLDEDVTRRCQRLVAAVLTQTFAYMIAARVELGCVFTGEAFIFLRIPEDDCYRLEYALAVPHGDVGPSTGWHEQLDQDNRLHLTAVGQLLAFTVNAVQSPRRSLRWQRDAERQLQTWQLEPEELGEDMPEIDVPGSEYRPPLGEDARFLVESPVRRRLRPRTVFQLDNAPSQHSTDTEEDSGGENGKTAAETPSRGPQQRRRGSAVGGSQHGSPAKNRGASNAHPQSGRQRDLGPYCSAQCLKGMLIDGPLDPTCPNVHRHAKGSRHMIGLKRFRRSVRRIWQEHLEYCEELGLYGARGCLYRIRLPSWGYTMMAKGTRQEFIADLKREAAMYQKILQPVQGTITPVYLGSFTMQRPLHYMGQVPIVHMMLMSFGGYPMHRMHIPPGAAQSAIDGLRAIHRLGILHHDIARRNMLWDPVLQRVIWLDFERAQICQRRPLMEKSVNENKMPTRGKAKRTFEERASVEVRKVRAELNPTPPGP</sequence>
<dbReference type="OrthoDB" id="2156052at2759"/>
<proteinExistence type="predicted"/>
<keyword evidence="3" id="KW-1185">Reference proteome</keyword>
<accession>A0A0D2GW47</accession>
<organism evidence="2 3">
    <name type="scientific">Fonsecaea pedrosoi CBS 271.37</name>
    <dbReference type="NCBI Taxonomy" id="1442368"/>
    <lineage>
        <taxon>Eukaryota</taxon>
        <taxon>Fungi</taxon>
        <taxon>Dikarya</taxon>
        <taxon>Ascomycota</taxon>
        <taxon>Pezizomycotina</taxon>
        <taxon>Eurotiomycetes</taxon>
        <taxon>Chaetothyriomycetidae</taxon>
        <taxon>Chaetothyriales</taxon>
        <taxon>Herpotrichiellaceae</taxon>
        <taxon>Fonsecaea</taxon>
    </lineage>
</organism>
<dbReference type="PANTHER" id="PTHR37171">
    <property type="entry name" value="SERINE/THREONINE-PROTEIN KINASE YRZF-RELATED"/>
    <property type="match status" value="1"/>
</dbReference>
<evidence type="ECO:0000313" key="3">
    <source>
        <dbReference type="Proteomes" id="UP000053029"/>
    </source>
</evidence>
<feature type="compositionally biased region" description="Basic and acidic residues" evidence="1">
    <location>
        <begin position="36"/>
        <end position="60"/>
    </location>
</feature>
<feature type="compositionally biased region" description="Acidic residues" evidence="1">
    <location>
        <begin position="428"/>
        <end position="438"/>
    </location>
</feature>
<feature type="compositionally biased region" description="Polar residues" evidence="1">
    <location>
        <begin position="527"/>
        <end position="536"/>
    </location>
</feature>
<protein>
    <recommendedName>
        <fullName evidence="4">Protein kinase domain-containing protein</fullName>
    </recommendedName>
</protein>
<dbReference type="SUPFAM" id="SSF56112">
    <property type="entry name" value="Protein kinase-like (PK-like)"/>
    <property type="match status" value="1"/>
</dbReference>
<dbReference type="Proteomes" id="UP000053029">
    <property type="component" value="Unassembled WGS sequence"/>
</dbReference>
<evidence type="ECO:0008006" key="4">
    <source>
        <dbReference type="Google" id="ProtNLM"/>
    </source>
</evidence>
<feature type="compositionally biased region" description="Basic and acidic residues" evidence="1">
    <location>
        <begin position="765"/>
        <end position="780"/>
    </location>
</feature>
<reference evidence="2 3" key="1">
    <citation type="submission" date="2015-01" db="EMBL/GenBank/DDBJ databases">
        <title>The Genome Sequence of Fonsecaea pedrosoi CBS 271.37.</title>
        <authorList>
            <consortium name="The Broad Institute Genomics Platform"/>
            <person name="Cuomo C."/>
            <person name="de Hoog S."/>
            <person name="Gorbushina A."/>
            <person name="Stielow B."/>
            <person name="Teixiera M."/>
            <person name="Abouelleil A."/>
            <person name="Chapman S.B."/>
            <person name="Priest M."/>
            <person name="Young S.K."/>
            <person name="Wortman J."/>
            <person name="Nusbaum C."/>
            <person name="Birren B."/>
        </authorList>
    </citation>
    <scope>NUCLEOTIDE SEQUENCE [LARGE SCALE GENOMIC DNA]</scope>
    <source>
        <strain evidence="2 3">CBS 271.37</strain>
    </source>
</reference>
<name>A0A0D2GW47_9EURO</name>
<dbReference type="HOGENOM" id="CLU_010672_3_1_1"/>
<gene>
    <name evidence="2" type="ORF">Z517_00613</name>
</gene>
<dbReference type="VEuPathDB" id="FungiDB:Z517_00613"/>
<evidence type="ECO:0000313" key="2">
    <source>
        <dbReference type="EMBL" id="KIW85223.1"/>
    </source>
</evidence>
<dbReference type="GeneID" id="25300103"/>
<feature type="compositionally biased region" description="Basic and acidic residues" evidence="1">
    <location>
        <begin position="15"/>
        <end position="28"/>
    </location>
</feature>
<dbReference type="InterPro" id="IPR011009">
    <property type="entry name" value="Kinase-like_dom_sf"/>
</dbReference>
<evidence type="ECO:0000256" key="1">
    <source>
        <dbReference type="SAM" id="MobiDB-lite"/>
    </source>
</evidence>